<proteinExistence type="predicted"/>
<dbReference type="Pfam" id="PF16966">
    <property type="entry name" value="Porin_8"/>
    <property type="match status" value="1"/>
</dbReference>
<dbReference type="EMBL" id="JBEWTB010000002">
    <property type="protein sequence ID" value="MET4755969.1"/>
    <property type="molecule type" value="Genomic_DNA"/>
</dbReference>
<feature type="signal peptide" evidence="1">
    <location>
        <begin position="1"/>
        <end position="19"/>
    </location>
</feature>
<name>A0ABV2SFV6_9GAMM</name>
<evidence type="ECO:0008006" key="4">
    <source>
        <dbReference type="Google" id="ProtNLM"/>
    </source>
</evidence>
<dbReference type="RefSeq" id="WP_354010339.1">
    <property type="nucleotide sequence ID" value="NZ_JBEWTA010000001.1"/>
</dbReference>
<feature type="chain" id="PRO_5046200075" description="Porin" evidence="1">
    <location>
        <begin position="20"/>
        <end position="372"/>
    </location>
</feature>
<evidence type="ECO:0000313" key="2">
    <source>
        <dbReference type="EMBL" id="MET4755969.1"/>
    </source>
</evidence>
<gene>
    <name evidence="2" type="ORF">V5J35_001161</name>
</gene>
<evidence type="ECO:0000313" key="3">
    <source>
        <dbReference type="Proteomes" id="UP001549366"/>
    </source>
</evidence>
<keyword evidence="3" id="KW-1185">Reference proteome</keyword>
<keyword evidence="1" id="KW-0732">Signal</keyword>
<protein>
    <recommendedName>
        <fullName evidence="4">Porin</fullName>
    </recommendedName>
</protein>
<organism evidence="2 3">
    <name type="scientific">Endozoicomonas lisbonensis</name>
    <dbReference type="NCBI Taxonomy" id="3120522"/>
    <lineage>
        <taxon>Bacteria</taxon>
        <taxon>Pseudomonadati</taxon>
        <taxon>Pseudomonadota</taxon>
        <taxon>Gammaproteobacteria</taxon>
        <taxon>Oceanospirillales</taxon>
        <taxon>Endozoicomonadaceae</taxon>
        <taxon>Endozoicomonas</taxon>
    </lineage>
</organism>
<accession>A0ABV2SFV6</accession>
<evidence type="ECO:0000256" key="1">
    <source>
        <dbReference type="SAM" id="SignalP"/>
    </source>
</evidence>
<dbReference type="Proteomes" id="UP001549366">
    <property type="component" value="Unassembled WGS sequence"/>
</dbReference>
<comment type="caution">
    <text evidence="2">The sequence shown here is derived from an EMBL/GenBank/DDBJ whole genome shotgun (WGS) entry which is preliminary data.</text>
</comment>
<sequence>MKKTLLAIAVITASSSAVAGWTSEDGRLSIGGDAEINFDAFSNKNGVTGASIPTRDDRGNTSTQLNDDSRILMDVTWRDTREDGSYIQATAQPLFKANGNVEMDDAFFAFGREDSWDFQIGRFEAMDLFPLGKDIAMFYAAGGDEMGGGVYYYMAKEGRGRRGDAGQARIAGHAGNWTTEISTVYGNTADVLGVEEGGNIKSKHNSFMVRPAVNYLSDSGTVSISFGGEYEANSDSVLIKNDQGKEFDLSDRYGLSATATLTFGDLVWHNSAAYQDAKELHKAQTFNSNIEYNAFGLGASYAKNKYTDRNKGENYAAPKSYLVYTSYTVPVLNFHNAEVTFALSHSKTENAYGTKGNDEKTTAFRTRFNYYF</sequence>
<reference evidence="2 3" key="1">
    <citation type="submission" date="2024-06" db="EMBL/GenBank/DDBJ databases">
        <title>Genomic Encyclopedia of Type Strains, Phase V (KMG-V): Genome sequencing to study the core and pangenomes of soil and plant-associated prokaryotes.</title>
        <authorList>
            <person name="Whitman W."/>
        </authorList>
    </citation>
    <scope>NUCLEOTIDE SEQUENCE [LARGE SCALE GENOMIC DNA]</scope>
    <source>
        <strain evidence="2 3">NE40</strain>
    </source>
</reference>
<dbReference type="InterPro" id="IPR016963">
    <property type="entry name" value="Glycoporin_RafY"/>
</dbReference>